<dbReference type="Proteomes" id="UP001281761">
    <property type="component" value="Unassembled WGS sequence"/>
</dbReference>
<proteinExistence type="predicted"/>
<evidence type="ECO:0000313" key="1">
    <source>
        <dbReference type="EMBL" id="KAK2945953.1"/>
    </source>
</evidence>
<gene>
    <name evidence="1" type="ORF">BLNAU_19097</name>
</gene>
<keyword evidence="2" id="KW-1185">Reference proteome</keyword>
<dbReference type="EMBL" id="JARBJD010000242">
    <property type="protein sequence ID" value="KAK2945953.1"/>
    <property type="molecule type" value="Genomic_DNA"/>
</dbReference>
<accession>A0ABQ9X2F2</accession>
<reference evidence="1 2" key="1">
    <citation type="journal article" date="2022" name="bioRxiv">
        <title>Genomics of Preaxostyla Flagellates Illuminates Evolutionary Transitions and the Path Towards Mitochondrial Loss.</title>
        <authorList>
            <person name="Novak L.V.F."/>
            <person name="Treitli S.C."/>
            <person name="Pyrih J."/>
            <person name="Halakuc P."/>
            <person name="Pipaliya S.V."/>
            <person name="Vacek V."/>
            <person name="Brzon O."/>
            <person name="Soukal P."/>
            <person name="Eme L."/>
            <person name="Dacks J.B."/>
            <person name="Karnkowska A."/>
            <person name="Elias M."/>
            <person name="Hampl V."/>
        </authorList>
    </citation>
    <scope>NUCLEOTIDE SEQUENCE [LARGE SCALE GENOMIC DNA]</scope>
    <source>
        <strain evidence="1">NAU3</strain>
        <tissue evidence="1">Gut</tissue>
    </source>
</reference>
<comment type="caution">
    <text evidence="1">The sequence shown here is derived from an EMBL/GenBank/DDBJ whole genome shotgun (WGS) entry which is preliminary data.</text>
</comment>
<evidence type="ECO:0000313" key="2">
    <source>
        <dbReference type="Proteomes" id="UP001281761"/>
    </source>
</evidence>
<sequence>MFTKTIPLRIIATPKEERVRTVRIPRPDTIRGLYSALANALKVEPQDLTLLFPSIPPRDTNVRKPSPGTTRSGIVTANANDVDGTRWKSLVGESGCKYTFDVKVDKLLNCWPTLDDGSGMAPITVISLSKGFCSQIHINDLELRRTLKKLDMMFQLYYTKPEQRCIKLPATERYSVKEHTVYVRECWDVFARGIIQKITKMYKLTPSTQHPNPNFPLLPENEDQPDRLTQEEIDAVPPDLFHSIRQAPDWIETTQLMERFERRLSEDDDIRHVFLNGQPGTGKSQMLIGEIHPLVVPFLGASGEYIPNPADREQASVMMNVIDVFGLTQRILGSFVGGEFIDLRKALKFWNFLPSLHFNEMPVAPLTFVEGNDKPISLFATRLLAALNTLESAHCLEIMHNRELEEGLRERMLKLKVNVELLISHAEFTVYSAMPNQSTLRRTQNTCNTVLIDAIRDKIASQQNVEREVIVVFFIWIVLAEHVSSFRNVMPREDLSTHLPFNTGVVSVSDLLPTESSDCRDIREIDIVGLREMRQFYVTSAEFIDCFKGPAFRSPLPTLDNSIVCDPASTTSSNLSEFVASLENKHLSNLQPSSVQSGQFSCF</sequence>
<name>A0ABQ9X2F2_9EUKA</name>
<protein>
    <submittedName>
        <fullName evidence="1">Uncharacterized protein</fullName>
    </submittedName>
</protein>
<organism evidence="1 2">
    <name type="scientific">Blattamonas nauphoetae</name>
    <dbReference type="NCBI Taxonomy" id="2049346"/>
    <lineage>
        <taxon>Eukaryota</taxon>
        <taxon>Metamonada</taxon>
        <taxon>Preaxostyla</taxon>
        <taxon>Oxymonadida</taxon>
        <taxon>Blattamonas</taxon>
    </lineage>
</organism>